<evidence type="ECO:0000256" key="1">
    <source>
        <dbReference type="SAM" id="Phobius"/>
    </source>
</evidence>
<proteinExistence type="predicted"/>
<evidence type="ECO:0000313" key="2">
    <source>
        <dbReference type="EMBL" id="KIL59661.1"/>
    </source>
</evidence>
<feature type="transmembrane region" description="Helical" evidence="1">
    <location>
        <begin position="149"/>
        <end position="170"/>
    </location>
</feature>
<reference evidence="2 3" key="1">
    <citation type="submission" date="2014-04" db="EMBL/GenBank/DDBJ databases">
        <title>Evolutionary Origins and Diversification of the Mycorrhizal Mutualists.</title>
        <authorList>
            <consortium name="DOE Joint Genome Institute"/>
            <consortium name="Mycorrhizal Genomics Consortium"/>
            <person name="Kohler A."/>
            <person name="Kuo A."/>
            <person name="Nagy L.G."/>
            <person name="Floudas D."/>
            <person name="Copeland A."/>
            <person name="Barry K.W."/>
            <person name="Cichocki N."/>
            <person name="Veneault-Fourrey C."/>
            <person name="LaButti K."/>
            <person name="Lindquist E.A."/>
            <person name="Lipzen A."/>
            <person name="Lundell T."/>
            <person name="Morin E."/>
            <person name="Murat C."/>
            <person name="Riley R."/>
            <person name="Ohm R."/>
            <person name="Sun H."/>
            <person name="Tunlid A."/>
            <person name="Henrissat B."/>
            <person name="Grigoriev I.V."/>
            <person name="Hibbett D.S."/>
            <person name="Martin F."/>
        </authorList>
    </citation>
    <scope>NUCLEOTIDE SEQUENCE [LARGE SCALE GENOMIC DNA]</scope>
    <source>
        <strain evidence="2 3">Koide BX008</strain>
    </source>
</reference>
<dbReference type="HOGENOM" id="CLU_044614_1_1_1"/>
<gene>
    <name evidence="2" type="ORF">M378DRAFT_30006</name>
</gene>
<dbReference type="Proteomes" id="UP000054549">
    <property type="component" value="Unassembled WGS sequence"/>
</dbReference>
<evidence type="ECO:0000313" key="3">
    <source>
        <dbReference type="Proteomes" id="UP000054549"/>
    </source>
</evidence>
<evidence type="ECO:0008006" key="4">
    <source>
        <dbReference type="Google" id="ProtNLM"/>
    </source>
</evidence>
<name>A0A0C2WSD6_AMAMK</name>
<feature type="transmembrane region" description="Helical" evidence="1">
    <location>
        <begin position="109"/>
        <end position="129"/>
    </location>
</feature>
<accession>A0A0C2WSD6</accession>
<sequence length="246" mass="27373">FTQSILYGLYIPTFAGCLRWLMFENEGWKLRPCKQMTWSYIIIAILVFAVSTADVLIGFWLTRTRFAGQQSITDRLSFLSVAIEGTTLIIIDAVLIFRCWTVYGRSWRVICLPLVLWACTVACAVTWTVCNAVGVELINSPTAVAIGVGVFYACNFATNVYATCAIVYRLMRVARANSSRSSIIYRICRTVAATGSLYTLTSLPLVVTAFFMPNNMTPYLICDAINFSTAGITFNLLLIRVGQIRA</sequence>
<feature type="non-terminal residue" evidence="2">
    <location>
        <position position="1"/>
    </location>
</feature>
<keyword evidence="1" id="KW-1133">Transmembrane helix</keyword>
<dbReference type="EMBL" id="KN818312">
    <property type="protein sequence ID" value="KIL59661.1"/>
    <property type="molecule type" value="Genomic_DNA"/>
</dbReference>
<feature type="transmembrane region" description="Helical" evidence="1">
    <location>
        <begin position="76"/>
        <end position="97"/>
    </location>
</feature>
<feature type="transmembrane region" description="Helical" evidence="1">
    <location>
        <begin position="218"/>
        <end position="239"/>
    </location>
</feature>
<keyword evidence="1" id="KW-0812">Transmembrane</keyword>
<feature type="non-terminal residue" evidence="2">
    <location>
        <position position="246"/>
    </location>
</feature>
<dbReference type="OrthoDB" id="3357408at2759"/>
<keyword evidence="1" id="KW-0472">Membrane</keyword>
<protein>
    <recommendedName>
        <fullName evidence="4">G protein-coupled receptor</fullName>
    </recommendedName>
</protein>
<dbReference type="InParanoid" id="A0A0C2WSD6"/>
<dbReference type="AlphaFoldDB" id="A0A0C2WSD6"/>
<feature type="transmembrane region" description="Helical" evidence="1">
    <location>
        <begin position="191"/>
        <end position="212"/>
    </location>
</feature>
<keyword evidence="3" id="KW-1185">Reference proteome</keyword>
<organism evidence="2 3">
    <name type="scientific">Amanita muscaria (strain Koide BX008)</name>
    <dbReference type="NCBI Taxonomy" id="946122"/>
    <lineage>
        <taxon>Eukaryota</taxon>
        <taxon>Fungi</taxon>
        <taxon>Dikarya</taxon>
        <taxon>Basidiomycota</taxon>
        <taxon>Agaricomycotina</taxon>
        <taxon>Agaricomycetes</taxon>
        <taxon>Agaricomycetidae</taxon>
        <taxon>Agaricales</taxon>
        <taxon>Pluteineae</taxon>
        <taxon>Amanitaceae</taxon>
        <taxon>Amanita</taxon>
    </lineage>
</organism>
<feature type="transmembrane region" description="Helical" evidence="1">
    <location>
        <begin position="38"/>
        <end position="61"/>
    </location>
</feature>